<dbReference type="AlphaFoldDB" id="H6MWV9"/>
<keyword evidence="2" id="KW-0732">Signal</keyword>
<keyword evidence="5" id="KW-1185">Reference proteome</keyword>
<dbReference type="SUPFAM" id="SSF53822">
    <property type="entry name" value="Periplasmic binding protein-like I"/>
    <property type="match status" value="1"/>
</dbReference>
<evidence type="ECO:0000313" key="4">
    <source>
        <dbReference type="EMBL" id="AFA71765.1"/>
    </source>
</evidence>
<dbReference type="Pfam" id="PF13458">
    <property type="entry name" value="Peripla_BP_6"/>
    <property type="match status" value="1"/>
</dbReference>
<dbReference type="KEGG" id="gpo:GPOL_c06960"/>
<dbReference type="Gene3D" id="3.40.50.2300">
    <property type="match status" value="2"/>
</dbReference>
<evidence type="ECO:0000313" key="5">
    <source>
        <dbReference type="Proteomes" id="UP000009154"/>
    </source>
</evidence>
<dbReference type="InterPro" id="IPR028082">
    <property type="entry name" value="Peripla_BP_I"/>
</dbReference>
<evidence type="ECO:0000256" key="1">
    <source>
        <dbReference type="ARBA" id="ARBA00010062"/>
    </source>
</evidence>
<dbReference type="HOGENOM" id="CLU_027128_1_1_11"/>
<dbReference type="STRING" id="1112204.GPOL_c06960"/>
<dbReference type="PANTHER" id="PTHR47628:SF1">
    <property type="entry name" value="ALIPHATIC AMIDASE EXPRESSION-REGULATING PROTEIN"/>
    <property type="match status" value="1"/>
</dbReference>
<dbReference type="Proteomes" id="UP000009154">
    <property type="component" value="Chromosome"/>
</dbReference>
<evidence type="ECO:0000259" key="3">
    <source>
        <dbReference type="Pfam" id="PF13458"/>
    </source>
</evidence>
<feature type="domain" description="Leucine-binding protein" evidence="3">
    <location>
        <begin position="130"/>
        <end position="434"/>
    </location>
</feature>
<organism evidence="4 5">
    <name type="scientific">Gordonia polyisoprenivorans (strain DSM 44266 / VH2)</name>
    <dbReference type="NCBI Taxonomy" id="1112204"/>
    <lineage>
        <taxon>Bacteria</taxon>
        <taxon>Bacillati</taxon>
        <taxon>Actinomycetota</taxon>
        <taxon>Actinomycetes</taxon>
        <taxon>Mycobacteriales</taxon>
        <taxon>Gordoniaceae</taxon>
        <taxon>Gordonia</taxon>
    </lineage>
</organism>
<reference evidence="4 5" key="1">
    <citation type="journal article" date="2012" name="Appl. Environ. Microbiol.">
        <title>Involvement of two latex-clearing proteins during rubber degradation and insights into the subsequent degradation pathway revealed by the genome sequence of Gordonia polyisoprenivorans strain VH2.</title>
        <authorList>
            <person name="Hiessl S."/>
            <person name="Schuldes J."/>
            <person name="Thurmer A."/>
            <person name="Halbsguth T."/>
            <person name="Broker D."/>
            <person name="Angelov A."/>
            <person name="Liebl W."/>
            <person name="Daniel R."/>
            <person name="Steinbuchel A."/>
        </authorList>
    </citation>
    <scope>NUCLEOTIDE SEQUENCE [LARGE SCALE GENOMIC DNA]</scope>
    <source>
        <strain evidence="5">DSM 44266 / VH2</strain>
    </source>
</reference>
<gene>
    <name evidence="4" type="ordered locus">GPOL_c06960</name>
</gene>
<accession>H6MWV9</accession>
<proteinExistence type="inferred from homology"/>
<dbReference type="InterPro" id="IPR028081">
    <property type="entry name" value="Leu-bd"/>
</dbReference>
<comment type="similarity">
    <text evidence="1">Belongs to the leucine-binding protein family.</text>
</comment>
<evidence type="ECO:0000256" key="2">
    <source>
        <dbReference type="ARBA" id="ARBA00022729"/>
    </source>
</evidence>
<dbReference type="eggNOG" id="COG0683">
    <property type="taxonomic scope" value="Bacteria"/>
</dbReference>
<protein>
    <recommendedName>
        <fullName evidence="3">Leucine-binding protein domain-containing protein</fullName>
    </recommendedName>
</protein>
<name>H6MWV9_GORPV</name>
<dbReference type="PANTHER" id="PTHR47628">
    <property type="match status" value="1"/>
</dbReference>
<dbReference type="EMBL" id="CP003119">
    <property type="protein sequence ID" value="AFA71765.1"/>
    <property type="molecule type" value="Genomic_DNA"/>
</dbReference>
<sequence>MSTLSVTAQISTDDPPEVAFDRFAAGGLLGLECTALVVGAAVSVSLPGDGSGVAGMPITLLGHVASVQWGKSVAIVHHQPWRGRLKVRFFADGGGSRVVVESSLDQDGVSWLAHKRGFDPPEPLRHDRHRIGLLVSKSGSAAVFAQATESLAQLAVDEINDGGGIGGVAVELIIGDDASDSLAGVSAANRLSRSGCRVIFACVTSATFNAAASMLQGTGVLLVHTVLNEGGRPSPGIVRLGERPLAQVRAGVPALMADTGASRWFFVGHRYSWSFGAHWAARRVVAENHGSVLGDVYLPLGTNDFGATIATIEGSGAELILSSLVGHDEVVFEQQCDQHGLRNRTRTFALVLDEATQQLIGESAAEGVWASFTYFQGAVDTYRGLEDRYRQAAMGPLPPMSSLSATTYEAIKTYGQIASMTPDLDRDELRRSLIDAASSTTNGLHRPILLAESRRGQLRTR</sequence>